<organism evidence="2 3">
    <name type="scientific">Parendozoicomonas callyspongiae</name>
    <dbReference type="NCBI Taxonomy" id="2942213"/>
    <lineage>
        <taxon>Bacteria</taxon>
        <taxon>Pseudomonadati</taxon>
        <taxon>Pseudomonadota</taxon>
        <taxon>Gammaproteobacteria</taxon>
        <taxon>Oceanospirillales</taxon>
        <taxon>Endozoicomonadaceae</taxon>
        <taxon>Parendozoicomonas</taxon>
    </lineage>
</organism>
<feature type="domain" description="3-beta hydroxysteroid dehydrogenase/isomerase" evidence="1">
    <location>
        <begin position="5"/>
        <end position="218"/>
    </location>
</feature>
<evidence type="ECO:0000313" key="2">
    <source>
        <dbReference type="EMBL" id="MCL6270823.1"/>
    </source>
</evidence>
<sequence length="326" mass="35221">MSITLITGATGTVGFNVVKSLLKQNRAVRVLVRDIEKAKKLLPQECEFIQGDITDIPSIEKAMTGCDVVHHAAGLPEQWFKNPDIFEQVNVAGTCNVLAAAKKLGVKKLVYTSTIDVFEGEAHQQFDESVIASEPKGTFYERSKQKADQCVVEAIKDGLDAVFIHPSAVYGPGPDIHHSVGVNTIITKVKNNDIPVLLPGGFPVVYSENVGEAHVAAESMPAGSRYIVSDQYVTLTELVGQIHSQLKIKRAVPKVMPVWVGKALAGAGEFIAGIINRSPLIAKGELTFLQWQAIPNGQKATKELGISYVGLQDGLNRTIELQKQGS</sequence>
<dbReference type="SUPFAM" id="SSF51735">
    <property type="entry name" value="NAD(P)-binding Rossmann-fold domains"/>
    <property type="match status" value="1"/>
</dbReference>
<accession>A0ABT0PK32</accession>
<keyword evidence="3" id="KW-1185">Reference proteome</keyword>
<dbReference type="InterPro" id="IPR051783">
    <property type="entry name" value="NAD(P)-dependent_oxidoreduct"/>
</dbReference>
<dbReference type="InterPro" id="IPR036291">
    <property type="entry name" value="NAD(P)-bd_dom_sf"/>
</dbReference>
<gene>
    <name evidence="2" type="ORF">M3P05_12905</name>
</gene>
<protein>
    <submittedName>
        <fullName evidence="2">NAD-dependent epimerase/dehydratase family protein</fullName>
    </submittedName>
</protein>
<evidence type="ECO:0000259" key="1">
    <source>
        <dbReference type="Pfam" id="PF01073"/>
    </source>
</evidence>
<dbReference type="Proteomes" id="UP001203338">
    <property type="component" value="Unassembled WGS sequence"/>
</dbReference>
<dbReference type="EMBL" id="JAMFLX010000017">
    <property type="protein sequence ID" value="MCL6270823.1"/>
    <property type="molecule type" value="Genomic_DNA"/>
</dbReference>
<dbReference type="RefSeq" id="WP_249700118.1">
    <property type="nucleotide sequence ID" value="NZ_JAMFLX010000017.1"/>
</dbReference>
<dbReference type="Pfam" id="PF01073">
    <property type="entry name" value="3Beta_HSD"/>
    <property type="match status" value="1"/>
</dbReference>
<reference evidence="2 3" key="1">
    <citation type="submission" date="2022-05" db="EMBL/GenBank/DDBJ databases">
        <authorList>
            <person name="Park J.-S."/>
        </authorList>
    </citation>
    <scope>NUCLEOTIDE SEQUENCE [LARGE SCALE GENOMIC DNA]</scope>
    <source>
        <strain evidence="2 3">2012CJ34-2</strain>
    </source>
</reference>
<dbReference type="PANTHER" id="PTHR48079">
    <property type="entry name" value="PROTEIN YEEZ"/>
    <property type="match status" value="1"/>
</dbReference>
<proteinExistence type="predicted"/>
<dbReference type="PANTHER" id="PTHR48079:SF6">
    <property type="entry name" value="NAD(P)-BINDING DOMAIN-CONTAINING PROTEIN-RELATED"/>
    <property type="match status" value="1"/>
</dbReference>
<comment type="caution">
    <text evidence="2">The sequence shown here is derived from an EMBL/GenBank/DDBJ whole genome shotgun (WGS) entry which is preliminary data.</text>
</comment>
<dbReference type="InterPro" id="IPR002225">
    <property type="entry name" value="3Beta_OHSteriod_DH/Estase"/>
</dbReference>
<evidence type="ECO:0000313" key="3">
    <source>
        <dbReference type="Proteomes" id="UP001203338"/>
    </source>
</evidence>
<dbReference type="Gene3D" id="3.40.50.720">
    <property type="entry name" value="NAD(P)-binding Rossmann-like Domain"/>
    <property type="match status" value="1"/>
</dbReference>
<name>A0ABT0PK32_9GAMM</name>